<evidence type="ECO:0000313" key="3">
    <source>
        <dbReference type="EMBL" id="SHE97009.1"/>
    </source>
</evidence>
<reference evidence="3 4" key="1">
    <citation type="submission" date="2016-11" db="EMBL/GenBank/DDBJ databases">
        <authorList>
            <person name="Jaros S."/>
            <person name="Januszkiewicz K."/>
            <person name="Wedrychowicz H."/>
        </authorList>
    </citation>
    <scope>NUCLEOTIDE SEQUENCE [LARGE SCALE GENOMIC DNA]</scope>
    <source>
        <strain evidence="3 4">DSM 26897</strain>
    </source>
</reference>
<feature type="region of interest" description="Disordered" evidence="1">
    <location>
        <begin position="41"/>
        <end position="77"/>
    </location>
</feature>
<dbReference type="EMBL" id="FQUO01000004">
    <property type="protein sequence ID" value="SHE97009.1"/>
    <property type="molecule type" value="Genomic_DNA"/>
</dbReference>
<dbReference type="OrthoDB" id="671844at2"/>
<dbReference type="RefSeq" id="WP_076026738.1">
    <property type="nucleotide sequence ID" value="NZ_FQUO01000004.1"/>
</dbReference>
<gene>
    <name evidence="3" type="ORF">SAMN05444008_10442</name>
</gene>
<dbReference type="Proteomes" id="UP000184368">
    <property type="component" value="Unassembled WGS sequence"/>
</dbReference>
<sequence length="263" mass="28319">MHPLKLAFGSCILLAMAAPVHAQGKFLKKVSNAANNVLNTVNSGGNNSSPAGGTPAGELPNASPSSSGRPTNKAGLGLIATPPDVAANLTTSESAYATKNYGEARYALQQAMLGVELQIGQSILKALPEEILSLPRQAQQDQVASTGWGWAGLIIKREYQKEDKALTINITNNAMWMQAINMYLTSGMMNQSMGGQQNWKQTRLKNNRAVIEYDESSGYKLSVPLGQSTLFMLEGVNFANEQEFMKAAEAVDIEKIKDLLNEK</sequence>
<proteinExistence type="predicted"/>
<feature type="compositionally biased region" description="Low complexity" evidence="1">
    <location>
        <begin position="42"/>
        <end position="53"/>
    </location>
</feature>
<evidence type="ECO:0000256" key="2">
    <source>
        <dbReference type="SAM" id="SignalP"/>
    </source>
</evidence>
<organism evidence="3 4">
    <name type="scientific">Cnuella takakiae</name>
    <dbReference type="NCBI Taxonomy" id="1302690"/>
    <lineage>
        <taxon>Bacteria</taxon>
        <taxon>Pseudomonadati</taxon>
        <taxon>Bacteroidota</taxon>
        <taxon>Chitinophagia</taxon>
        <taxon>Chitinophagales</taxon>
        <taxon>Chitinophagaceae</taxon>
        <taxon>Cnuella</taxon>
    </lineage>
</organism>
<evidence type="ECO:0000313" key="4">
    <source>
        <dbReference type="Proteomes" id="UP000184368"/>
    </source>
</evidence>
<evidence type="ECO:0000256" key="1">
    <source>
        <dbReference type="SAM" id="MobiDB-lite"/>
    </source>
</evidence>
<dbReference type="AlphaFoldDB" id="A0A1M4XU27"/>
<feature type="chain" id="PRO_5009908336" evidence="2">
    <location>
        <begin position="23"/>
        <end position="263"/>
    </location>
</feature>
<feature type="signal peptide" evidence="2">
    <location>
        <begin position="1"/>
        <end position="22"/>
    </location>
</feature>
<keyword evidence="2" id="KW-0732">Signal</keyword>
<dbReference type="STRING" id="1302690.BUE76_14390"/>
<accession>A0A1M4XU27</accession>
<protein>
    <submittedName>
        <fullName evidence="3">Uncharacterized protein</fullName>
    </submittedName>
</protein>
<keyword evidence="4" id="KW-1185">Reference proteome</keyword>
<name>A0A1M4XU27_9BACT</name>